<feature type="region of interest" description="Disordered" evidence="1">
    <location>
        <begin position="1"/>
        <end position="71"/>
    </location>
</feature>
<comment type="caution">
    <text evidence="2">The sequence shown here is derived from an EMBL/GenBank/DDBJ whole genome shotgun (WGS) entry which is preliminary data.</text>
</comment>
<keyword evidence="3" id="KW-1185">Reference proteome</keyword>
<proteinExistence type="predicted"/>
<evidence type="ECO:0000313" key="3">
    <source>
        <dbReference type="Proteomes" id="UP001520654"/>
    </source>
</evidence>
<evidence type="ECO:0000313" key="2">
    <source>
        <dbReference type="EMBL" id="MCC0100623.1"/>
    </source>
</evidence>
<gene>
    <name evidence="2" type="ORF">K7B10_38875</name>
</gene>
<sequence length="71" mass="7256">MDGPPAGEAGPPSAHTDSTAPAREGRGLQSPPYGVPSPALLARADRGFARFLGRRGEDQDDGADGSEGPQR</sequence>
<protein>
    <submittedName>
        <fullName evidence="2">Uncharacterized protein</fullName>
    </submittedName>
</protein>
<name>A0ABS8EHR6_9ACTN</name>
<evidence type="ECO:0000256" key="1">
    <source>
        <dbReference type="SAM" id="MobiDB-lite"/>
    </source>
</evidence>
<organism evidence="2 3">
    <name type="scientific">Streptomyces flavotricini</name>
    <dbReference type="NCBI Taxonomy" id="66888"/>
    <lineage>
        <taxon>Bacteria</taxon>
        <taxon>Bacillati</taxon>
        <taxon>Actinomycetota</taxon>
        <taxon>Actinomycetes</taxon>
        <taxon>Kitasatosporales</taxon>
        <taxon>Streptomycetaceae</taxon>
        <taxon>Streptomyces</taxon>
    </lineage>
</organism>
<accession>A0ABS8EHR6</accession>
<feature type="compositionally biased region" description="Low complexity" evidence="1">
    <location>
        <begin position="1"/>
        <end position="14"/>
    </location>
</feature>
<reference evidence="2 3" key="1">
    <citation type="submission" date="2021-08" db="EMBL/GenBank/DDBJ databases">
        <title>Genomic Architecture of Streptomyces flavotricini NGL1 and Streptomyces erythrochromogenes HMS4 With Differential Plant Beneficial attributes and laccase production capabilities.</title>
        <authorList>
            <person name="Salwan R."/>
            <person name="Kaur R."/>
            <person name="Sharma V."/>
        </authorList>
    </citation>
    <scope>NUCLEOTIDE SEQUENCE [LARGE SCALE GENOMIC DNA]</scope>
    <source>
        <strain evidence="2 3">NGL1</strain>
    </source>
</reference>
<dbReference type="Proteomes" id="UP001520654">
    <property type="component" value="Unassembled WGS sequence"/>
</dbReference>
<dbReference type="EMBL" id="JAINUL010000001">
    <property type="protein sequence ID" value="MCC0100623.1"/>
    <property type="molecule type" value="Genomic_DNA"/>
</dbReference>